<accession>A0AAN7UWG9</accession>
<name>A0AAN7UWG9_9PEZI</name>
<evidence type="ECO:0000313" key="2">
    <source>
        <dbReference type="Proteomes" id="UP001305414"/>
    </source>
</evidence>
<proteinExistence type="predicted"/>
<keyword evidence="2" id="KW-1185">Reference proteome</keyword>
<dbReference type="AlphaFoldDB" id="A0AAN7UWG9"/>
<dbReference type="Proteomes" id="UP001305414">
    <property type="component" value="Unassembled WGS sequence"/>
</dbReference>
<comment type="caution">
    <text evidence="1">The sequence shown here is derived from an EMBL/GenBank/DDBJ whole genome shotgun (WGS) entry which is preliminary data.</text>
</comment>
<evidence type="ECO:0000313" key="1">
    <source>
        <dbReference type="EMBL" id="KAK5637512.1"/>
    </source>
</evidence>
<gene>
    <name evidence="1" type="ORF">RRF57_013227</name>
</gene>
<protein>
    <submittedName>
        <fullName evidence="1">Uncharacterized protein</fullName>
    </submittedName>
</protein>
<dbReference type="EMBL" id="JAWHQM010000125">
    <property type="protein sequence ID" value="KAK5637512.1"/>
    <property type="molecule type" value="Genomic_DNA"/>
</dbReference>
<organism evidence="1 2">
    <name type="scientific">Xylaria bambusicola</name>
    <dbReference type="NCBI Taxonomy" id="326684"/>
    <lineage>
        <taxon>Eukaryota</taxon>
        <taxon>Fungi</taxon>
        <taxon>Dikarya</taxon>
        <taxon>Ascomycota</taxon>
        <taxon>Pezizomycotina</taxon>
        <taxon>Sordariomycetes</taxon>
        <taxon>Xylariomycetidae</taxon>
        <taxon>Xylariales</taxon>
        <taxon>Xylariaceae</taxon>
        <taxon>Xylaria</taxon>
    </lineage>
</organism>
<reference evidence="1 2" key="1">
    <citation type="submission" date="2023-10" db="EMBL/GenBank/DDBJ databases">
        <title>Draft genome sequence of Xylaria bambusicola isolate GMP-LS, the root and basal stem rot pathogen of sugarcane in Indonesia.</title>
        <authorList>
            <person name="Selvaraj P."/>
            <person name="Muralishankar V."/>
            <person name="Muruganantham S."/>
            <person name="Sp S."/>
            <person name="Haryani S."/>
            <person name="Lau K.J.X."/>
            <person name="Naqvi N.I."/>
        </authorList>
    </citation>
    <scope>NUCLEOTIDE SEQUENCE [LARGE SCALE GENOMIC DNA]</scope>
    <source>
        <strain evidence="1">GMP-LS</strain>
    </source>
</reference>
<sequence>MARGQHEVFGAIVYEGYTFVDDRTSYSRPSKFSTCGEDSVAKAAPDPLLEITALSTRISTIEERLGALEKVCSEHISKFELQVQLQEEISKIHANLTTINMNYQIQAQNTSGKHDMITKFEQVKNIWTYQHISVPKT</sequence>